<evidence type="ECO:0000313" key="3">
    <source>
        <dbReference type="Proteomes" id="UP001155241"/>
    </source>
</evidence>
<keyword evidence="2" id="KW-0328">Glycosyltransferase</keyword>
<accession>A0A9X2FBU8</accession>
<dbReference type="GO" id="GO:0016757">
    <property type="term" value="F:glycosyltransferase activity"/>
    <property type="evidence" value="ECO:0007669"/>
    <property type="project" value="UniProtKB-KW"/>
</dbReference>
<dbReference type="RefSeq" id="WP_252853409.1">
    <property type="nucleotide sequence ID" value="NZ_JAMXLR010000055.1"/>
</dbReference>
<dbReference type="Proteomes" id="UP001155241">
    <property type="component" value="Unassembled WGS sequence"/>
</dbReference>
<organism evidence="2 3">
    <name type="scientific">Aeoliella straminimaris</name>
    <dbReference type="NCBI Taxonomy" id="2954799"/>
    <lineage>
        <taxon>Bacteria</taxon>
        <taxon>Pseudomonadati</taxon>
        <taxon>Planctomycetota</taxon>
        <taxon>Planctomycetia</taxon>
        <taxon>Pirellulales</taxon>
        <taxon>Lacipirellulaceae</taxon>
        <taxon>Aeoliella</taxon>
    </lineage>
</organism>
<reference evidence="2" key="1">
    <citation type="submission" date="2022-06" db="EMBL/GenBank/DDBJ databases">
        <title>Aeoliella straminimaris, a novel planctomycete from sediments.</title>
        <authorList>
            <person name="Vitorino I.R."/>
            <person name="Lage O.M."/>
        </authorList>
    </citation>
    <scope>NUCLEOTIDE SEQUENCE</scope>
    <source>
        <strain evidence="2">ICT_H6.2</strain>
    </source>
</reference>
<keyword evidence="2" id="KW-0808">Transferase</keyword>
<dbReference type="Gene3D" id="3.40.50.2000">
    <property type="entry name" value="Glycogen Phosphorylase B"/>
    <property type="match status" value="1"/>
</dbReference>
<dbReference type="Pfam" id="PF00534">
    <property type="entry name" value="Glycos_transf_1"/>
    <property type="match status" value="1"/>
</dbReference>
<dbReference type="AlphaFoldDB" id="A0A9X2FBU8"/>
<keyword evidence="3" id="KW-1185">Reference proteome</keyword>
<protein>
    <submittedName>
        <fullName evidence="2">Glycosyltransferase</fullName>
        <ecNumber evidence="2">2.4.-.-</ecNumber>
    </submittedName>
</protein>
<dbReference type="SUPFAM" id="SSF53756">
    <property type="entry name" value="UDP-Glycosyltransferase/glycogen phosphorylase"/>
    <property type="match status" value="1"/>
</dbReference>
<proteinExistence type="predicted"/>
<dbReference type="InterPro" id="IPR001296">
    <property type="entry name" value="Glyco_trans_1"/>
</dbReference>
<evidence type="ECO:0000313" key="2">
    <source>
        <dbReference type="EMBL" id="MCO6045293.1"/>
    </source>
</evidence>
<feature type="domain" description="Glycosyl transferase family 1" evidence="1">
    <location>
        <begin position="246"/>
        <end position="288"/>
    </location>
</feature>
<evidence type="ECO:0000259" key="1">
    <source>
        <dbReference type="Pfam" id="PF00534"/>
    </source>
</evidence>
<gene>
    <name evidence="2" type="ORF">NG895_15385</name>
</gene>
<sequence>MGRTHASRHAELEEEQPAIRIGLVGRNSKFGLGHQNRDIAVHLNVDRWLVPHFSGCGDLEPHGMKCRIDLVSTEPSLSELVDWLSGIDVVIFVESPIVRELTSRARQMGVGVVCVPNWEWLHAGMEWLEDVDLMLCPTRYTGQLLSDWKTKFQFTWAVEVVPWPIDTGSFDFRQRTVCRKFVFVNGSGGAIAASGETSSVVMQRKGLEVLVEAARRVPHIPVIVYAQSKDIGSTPPNVQCRPAPKHNIELYHHGDVCIQPSHWEGLGLPLLECQASGMPLITTDLPPMNEHQPLAAIPAEVEAVFLDSELCIPAARIDSEALADVLHSVHGRDITDASLESRKFIEREHDWPTAKPRILDCIFRHAGAAR</sequence>
<dbReference type="EC" id="2.4.-.-" evidence="2"/>
<comment type="caution">
    <text evidence="2">The sequence shown here is derived from an EMBL/GenBank/DDBJ whole genome shotgun (WGS) entry which is preliminary data.</text>
</comment>
<name>A0A9X2FBU8_9BACT</name>
<dbReference type="EMBL" id="JAMXLR010000055">
    <property type="protein sequence ID" value="MCO6045293.1"/>
    <property type="molecule type" value="Genomic_DNA"/>
</dbReference>